<name>A0A0E9SMI9_ANGAN</name>
<protein>
    <submittedName>
        <fullName evidence="1">Uncharacterized protein</fullName>
    </submittedName>
</protein>
<dbReference type="AlphaFoldDB" id="A0A0E9SMI9"/>
<sequence>MKPLLFLNSITAATVPCLTYSPLNLQGLTHCTLYHFIQL</sequence>
<accession>A0A0E9SMI9</accession>
<organism evidence="1">
    <name type="scientific">Anguilla anguilla</name>
    <name type="common">European freshwater eel</name>
    <name type="synonym">Muraena anguilla</name>
    <dbReference type="NCBI Taxonomy" id="7936"/>
    <lineage>
        <taxon>Eukaryota</taxon>
        <taxon>Metazoa</taxon>
        <taxon>Chordata</taxon>
        <taxon>Craniata</taxon>
        <taxon>Vertebrata</taxon>
        <taxon>Euteleostomi</taxon>
        <taxon>Actinopterygii</taxon>
        <taxon>Neopterygii</taxon>
        <taxon>Teleostei</taxon>
        <taxon>Anguilliformes</taxon>
        <taxon>Anguillidae</taxon>
        <taxon>Anguilla</taxon>
    </lineage>
</organism>
<dbReference type="EMBL" id="GBXM01066130">
    <property type="protein sequence ID" value="JAH42447.1"/>
    <property type="molecule type" value="Transcribed_RNA"/>
</dbReference>
<evidence type="ECO:0000313" key="1">
    <source>
        <dbReference type="EMBL" id="JAH42447.1"/>
    </source>
</evidence>
<proteinExistence type="predicted"/>
<reference evidence="1" key="2">
    <citation type="journal article" date="2015" name="Fish Shellfish Immunol.">
        <title>Early steps in the European eel (Anguilla anguilla)-Vibrio vulnificus interaction in the gills: Role of the RtxA13 toxin.</title>
        <authorList>
            <person name="Callol A."/>
            <person name="Pajuelo D."/>
            <person name="Ebbesson L."/>
            <person name="Teles M."/>
            <person name="MacKenzie S."/>
            <person name="Amaro C."/>
        </authorList>
    </citation>
    <scope>NUCLEOTIDE SEQUENCE</scope>
</reference>
<reference evidence="1" key="1">
    <citation type="submission" date="2014-11" db="EMBL/GenBank/DDBJ databases">
        <authorList>
            <person name="Amaro Gonzalez C."/>
        </authorList>
    </citation>
    <scope>NUCLEOTIDE SEQUENCE</scope>
</reference>